<dbReference type="SUPFAM" id="SSF53850">
    <property type="entry name" value="Periplasmic binding protein-like II"/>
    <property type="match status" value="1"/>
</dbReference>
<name>A0A161JLY3_9HYPH</name>
<feature type="chain" id="PRO_5007823381" evidence="1">
    <location>
        <begin position="28"/>
        <end position="331"/>
    </location>
</feature>
<evidence type="ECO:0000313" key="4">
    <source>
        <dbReference type="Proteomes" id="UP000218288"/>
    </source>
</evidence>
<organism evidence="3 4">
    <name type="scientific">Methylorubrum populi</name>
    <dbReference type="NCBI Taxonomy" id="223967"/>
    <lineage>
        <taxon>Bacteria</taxon>
        <taxon>Pseudomonadati</taxon>
        <taxon>Pseudomonadota</taxon>
        <taxon>Alphaproteobacteria</taxon>
        <taxon>Hyphomicrobiales</taxon>
        <taxon>Methylobacteriaceae</taxon>
        <taxon>Methylorubrum</taxon>
    </lineage>
</organism>
<dbReference type="PANTHER" id="PTHR30024">
    <property type="entry name" value="ALIPHATIC SULFONATES-BINDING PROTEIN-RELATED"/>
    <property type="match status" value="1"/>
</dbReference>
<dbReference type="OrthoDB" id="5621714at2"/>
<dbReference type="Pfam" id="PF09084">
    <property type="entry name" value="NMT1"/>
    <property type="match status" value="1"/>
</dbReference>
<sequence>MLSRRGMLATAALSLAAALPTVRPARAAGETFRLGVLPFGTASWEAAVIKARGFDTANGFTLDIVKLAGNDAARIAFLGGQVDAIVGDLIFAARLGNEGRGVRFSPYSTTEGALMVPAGSPITDLKALSGKRLGVAGGALDKNWILLKAQARETAGLELDTAAQIAYGAPPLLAQKLESGELDAALLYWQFCARLEAKGFRRLISADDVMRAFGAKGAVSLIGYLYEGHTVADRGEVVRGFARASAAAKDALANEPALWETVRPLMAAEDDATFATLKRDFLAGIPRRPIAAERADGERIYAALDRFAGAQLLGAGKTLPPDLYLDAAGNG</sequence>
<protein>
    <submittedName>
        <fullName evidence="3">ABC transporter periplasmic protein</fullName>
    </submittedName>
</protein>
<evidence type="ECO:0000313" key="3">
    <source>
        <dbReference type="EMBL" id="BAU90468.1"/>
    </source>
</evidence>
<feature type="signal peptide" evidence="1">
    <location>
        <begin position="1"/>
        <end position="27"/>
    </location>
</feature>
<dbReference type="RefSeq" id="WP_096484803.1">
    <property type="nucleotide sequence ID" value="NZ_AP014809.1"/>
</dbReference>
<dbReference type="AlphaFoldDB" id="A0A161JLY3"/>
<evidence type="ECO:0000256" key="1">
    <source>
        <dbReference type="SAM" id="SignalP"/>
    </source>
</evidence>
<keyword evidence="1" id="KW-0732">Signal</keyword>
<evidence type="ECO:0000259" key="2">
    <source>
        <dbReference type="Pfam" id="PF09084"/>
    </source>
</evidence>
<dbReference type="PANTHER" id="PTHR30024:SF48">
    <property type="entry name" value="ABC TRANSPORTER SUBSTRATE-BINDING PROTEIN"/>
    <property type="match status" value="1"/>
</dbReference>
<dbReference type="Proteomes" id="UP000218288">
    <property type="component" value="Chromosome"/>
</dbReference>
<gene>
    <name evidence="3" type="ORF">MPPM_1863</name>
</gene>
<dbReference type="PROSITE" id="PS51318">
    <property type="entry name" value="TAT"/>
    <property type="match status" value="1"/>
</dbReference>
<dbReference type="EMBL" id="AP014809">
    <property type="protein sequence ID" value="BAU90468.1"/>
    <property type="molecule type" value="Genomic_DNA"/>
</dbReference>
<accession>A0A161JLY3</accession>
<reference evidence="3 4" key="1">
    <citation type="journal article" date="2016" name="Genome Announc.">
        <title>Complete Genome Sequence of Methylobacterium populi P-1M, Isolated from Pink-Pigmented Household Biofilm.</title>
        <authorList>
            <person name="Morohoshi T."/>
            <person name="Ikeda T."/>
        </authorList>
    </citation>
    <scope>NUCLEOTIDE SEQUENCE [LARGE SCALE GENOMIC DNA]</scope>
    <source>
        <strain evidence="3 4">P-1M</strain>
    </source>
</reference>
<dbReference type="Gene3D" id="3.40.190.10">
    <property type="entry name" value="Periplasmic binding protein-like II"/>
    <property type="match status" value="2"/>
</dbReference>
<feature type="domain" description="SsuA/THI5-like" evidence="2">
    <location>
        <begin position="108"/>
        <end position="256"/>
    </location>
</feature>
<proteinExistence type="predicted"/>
<dbReference type="InterPro" id="IPR006311">
    <property type="entry name" value="TAT_signal"/>
</dbReference>
<dbReference type="InterPro" id="IPR015168">
    <property type="entry name" value="SsuA/THI5"/>
</dbReference>